<feature type="short sequence motif" description="Q motif" evidence="6">
    <location>
        <begin position="2"/>
        <end position="30"/>
    </location>
</feature>
<keyword evidence="5" id="KW-0067">ATP-binding</keyword>
<evidence type="ECO:0000256" key="6">
    <source>
        <dbReference type="PROSITE-ProRule" id="PRU00552"/>
    </source>
</evidence>
<dbReference type="SUPFAM" id="SSF52540">
    <property type="entry name" value="P-loop containing nucleoside triphosphate hydrolases"/>
    <property type="match status" value="1"/>
</dbReference>
<dbReference type="GO" id="GO:0005829">
    <property type="term" value="C:cytosol"/>
    <property type="evidence" value="ECO:0007669"/>
    <property type="project" value="TreeGrafter"/>
</dbReference>
<evidence type="ECO:0000313" key="13">
    <source>
        <dbReference type="Proteomes" id="UP000790347"/>
    </source>
</evidence>
<evidence type="ECO:0000256" key="3">
    <source>
        <dbReference type="ARBA" id="ARBA00022801"/>
    </source>
</evidence>
<keyword evidence="7" id="KW-0175">Coiled coil</keyword>
<keyword evidence="3" id="KW-0378">Hydrolase</keyword>
<dbReference type="InterPro" id="IPR014001">
    <property type="entry name" value="Helicase_ATP-bd"/>
</dbReference>
<evidence type="ECO:0000259" key="11">
    <source>
        <dbReference type="PROSITE" id="PS51195"/>
    </source>
</evidence>
<dbReference type="AlphaFoldDB" id="A0A922HS92"/>
<dbReference type="GO" id="GO:0003676">
    <property type="term" value="F:nucleic acid binding"/>
    <property type="evidence" value="ECO:0007669"/>
    <property type="project" value="InterPro"/>
</dbReference>
<dbReference type="InterPro" id="IPR011545">
    <property type="entry name" value="DEAD/DEAH_box_helicase_dom"/>
</dbReference>
<sequence>MDDFKQLGISNWLCKALKSLGITSASNIQREAIPVILSSKRPNVFACSRTGSGKTLAFVLPIIETLVREPRPYYSLILSPTRELANQIYEMIKALTVNTFSVKTLLIIGGQNQEEEQGLWFGKPNIVVATPGRLLDYFTNRNFLDICGQISMIRFDMLILDEADQLISPGFCHQLKGILKFFDDIAENETTTKHRRQTLLFSATLTHALEKLQEIITKKDNDIKPVIINLLPAIDDVKTELATNSSLDQRYLLCPEAIKVVYLVECILDIKFKQLIIFCQTKKEANLIHKVLLSLGFDGPEFNLNPVLLNSNLKQNLRFAALETFRSLKSKILVTTDIANRGLDLPQVDLVINFNCPKSPITYIHRVGRTCRKPDFRYEQPNIEQTDDDDDDYNEDDTDDEQNRKRKLYGKKNPNAIKPRAKKISKCQSSIYLGKSITLITQYDLELFKSIESYIGIKMESQEVDEKNVTQIIKQTAIAIKEAQIRIDQETQESSRYQNIKQNKTMKRQKLK</sequence>
<reference evidence="12" key="1">
    <citation type="submission" date="2013-05" db="EMBL/GenBank/DDBJ databases">
        <authorList>
            <person name="Yim A.K.Y."/>
            <person name="Chan T.F."/>
            <person name="Ji K.M."/>
            <person name="Liu X.Y."/>
            <person name="Zhou J.W."/>
            <person name="Li R.Q."/>
            <person name="Yang K.Y."/>
            <person name="Li J."/>
            <person name="Li M."/>
            <person name="Law P.T.W."/>
            <person name="Wu Y.L."/>
            <person name="Cai Z.L."/>
            <person name="Qin H."/>
            <person name="Bao Y."/>
            <person name="Leung R.K.K."/>
            <person name="Ng P.K.S."/>
            <person name="Zou J."/>
            <person name="Zhong X.J."/>
            <person name="Ran P.X."/>
            <person name="Zhong N.S."/>
            <person name="Liu Z.G."/>
            <person name="Tsui S.K.W."/>
        </authorList>
    </citation>
    <scope>NUCLEOTIDE SEQUENCE</scope>
    <source>
        <strain evidence="12">Derf</strain>
        <tissue evidence="12">Whole organism</tissue>
    </source>
</reference>
<evidence type="ECO:0000256" key="2">
    <source>
        <dbReference type="ARBA" id="ARBA00022741"/>
    </source>
</evidence>
<dbReference type="EC" id="3.6.4.13" evidence="1"/>
<feature type="coiled-coil region" evidence="7">
    <location>
        <begin position="473"/>
        <end position="500"/>
    </location>
</feature>
<dbReference type="PROSITE" id="PS51192">
    <property type="entry name" value="HELICASE_ATP_BIND_1"/>
    <property type="match status" value="1"/>
</dbReference>
<keyword evidence="13" id="KW-1185">Reference proteome</keyword>
<proteinExistence type="predicted"/>
<evidence type="ECO:0000259" key="9">
    <source>
        <dbReference type="PROSITE" id="PS51192"/>
    </source>
</evidence>
<dbReference type="PANTHER" id="PTHR47959">
    <property type="entry name" value="ATP-DEPENDENT RNA HELICASE RHLE-RELATED"/>
    <property type="match status" value="1"/>
</dbReference>
<evidence type="ECO:0000256" key="8">
    <source>
        <dbReference type="SAM" id="MobiDB-lite"/>
    </source>
</evidence>
<dbReference type="InterPro" id="IPR001650">
    <property type="entry name" value="Helicase_C-like"/>
</dbReference>
<dbReference type="PROSITE" id="PS51194">
    <property type="entry name" value="HELICASE_CTER"/>
    <property type="match status" value="1"/>
</dbReference>
<reference evidence="12" key="2">
    <citation type="journal article" date="2022" name="Res Sq">
        <title>Comparative Genomics Reveals Insights into the Divergent Evolution of Astigmatic Mites and Household Pest Adaptations.</title>
        <authorList>
            <person name="Xiong Q."/>
            <person name="Wan A.T.-Y."/>
            <person name="Liu X.-Y."/>
            <person name="Fung C.S.-H."/>
            <person name="Xiao X."/>
            <person name="Malainual N."/>
            <person name="Hou J."/>
            <person name="Wang L."/>
            <person name="Wang M."/>
            <person name="Yang K."/>
            <person name="Cui Y."/>
            <person name="Leung E."/>
            <person name="Nong W."/>
            <person name="Shin S.-K."/>
            <person name="Au S."/>
            <person name="Jeong K.Y."/>
            <person name="Chew F.T."/>
            <person name="Hui J."/>
            <person name="Leung T.F."/>
            <person name="Tungtrongchitr A."/>
            <person name="Zhong N."/>
            <person name="Liu Z."/>
            <person name="Tsui S."/>
        </authorList>
    </citation>
    <scope>NUCLEOTIDE SEQUENCE</scope>
    <source>
        <strain evidence="12">Derf</strain>
        <tissue evidence="12">Whole organism</tissue>
    </source>
</reference>
<dbReference type="InterPro" id="IPR050079">
    <property type="entry name" value="DEAD_box_RNA_helicase"/>
</dbReference>
<protein>
    <recommendedName>
        <fullName evidence="1">RNA helicase</fullName>
        <ecNumber evidence="1">3.6.4.13</ecNumber>
    </recommendedName>
</protein>
<name>A0A922HS92_DERFA</name>
<dbReference type="CDD" id="cd00268">
    <property type="entry name" value="DEADc"/>
    <property type="match status" value="1"/>
</dbReference>
<evidence type="ECO:0000256" key="4">
    <source>
        <dbReference type="ARBA" id="ARBA00022806"/>
    </source>
</evidence>
<dbReference type="GO" id="GO:0003724">
    <property type="term" value="F:RNA helicase activity"/>
    <property type="evidence" value="ECO:0007669"/>
    <property type="project" value="UniProtKB-EC"/>
</dbReference>
<feature type="domain" description="Helicase C-terminal" evidence="10">
    <location>
        <begin position="262"/>
        <end position="425"/>
    </location>
</feature>
<dbReference type="Pfam" id="PF00270">
    <property type="entry name" value="DEAD"/>
    <property type="match status" value="1"/>
</dbReference>
<dbReference type="SMART" id="SM00490">
    <property type="entry name" value="HELICc"/>
    <property type="match status" value="1"/>
</dbReference>
<feature type="domain" description="DEAD-box RNA helicase Q" evidence="11">
    <location>
        <begin position="2"/>
        <end position="30"/>
    </location>
</feature>
<evidence type="ECO:0000313" key="12">
    <source>
        <dbReference type="EMBL" id="KAH9497783.1"/>
    </source>
</evidence>
<accession>A0A922HS92</accession>
<evidence type="ECO:0000256" key="1">
    <source>
        <dbReference type="ARBA" id="ARBA00012552"/>
    </source>
</evidence>
<dbReference type="CDD" id="cd18787">
    <property type="entry name" value="SF2_C_DEAD"/>
    <property type="match status" value="1"/>
</dbReference>
<evidence type="ECO:0000259" key="10">
    <source>
        <dbReference type="PROSITE" id="PS51194"/>
    </source>
</evidence>
<dbReference type="Proteomes" id="UP000790347">
    <property type="component" value="Unassembled WGS sequence"/>
</dbReference>
<dbReference type="EMBL" id="ASGP02000007">
    <property type="protein sequence ID" value="KAH9497783.1"/>
    <property type="molecule type" value="Genomic_DNA"/>
</dbReference>
<dbReference type="GO" id="GO:0016787">
    <property type="term" value="F:hydrolase activity"/>
    <property type="evidence" value="ECO:0007669"/>
    <property type="project" value="UniProtKB-KW"/>
</dbReference>
<feature type="compositionally biased region" description="Acidic residues" evidence="8">
    <location>
        <begin position="385"/>
        <end position="400"/>
    </location>
</feature>
<feature type="region of interest" description="Disordered" evidence="8">
    <location>
        <begin position="376"/>
        <end position="415"/>
    </location>
</feature>
<dbReference type="SMART" id="SM00487">
    <property type="entry name" value="DEXDc"/>
    <property type="match status" value="1"/>
</dbReference>
<dbReference type="InterPro" id="IPR014014">
    <property type="entry name" value="RNA_helicase_DEAD_Q_motif"/>
</dbReference>
<organism evidence="12 13">
    <name type="scientific">Dermatophagoides farinae</name>
    <name type="common">American house dust mite</name>
    <dbReference type="NCBI Taxonomy" id="6954"/>
    <lineage>
        <taxon>Eukaryota</taxon>
        <taxon>Metazoa</taxon>
        <taxon>Ecdysozoa</taxon>
        <taxon>Arthropoda</taxon>
        <taxon>Chelicerata</taxon>
        <taxon>Arachnida</taxon>
        <taxon>Acari</taxon>
        <taxon>Acariformes</taxon>
        <taxon>Sarcoptiformes</taxon>
        <taxon>Astigmata</taxon>
        <taxon>Psoroptidia</taxon>
        <taxon>Analgoidea</taxon>
        <taxon>Pyroglyphidae</taxon>
        <taxon>Dermatophagoidinae</taxon>
        <taxon>Dermatophagoides</taxon>
    </lineage>
</organism>
<dbReference type="Gene3D" id="3.40.50.300">
    <property type="entry name" value="P-loop containing nucleotide triphosphate hydrolases"/>
    <property type="match status" value="2"/>
</dbReference>
<dbReference type="InterPro" id="IPR027417">
    <property type="entry name" value="P-loop_NTPase"/>
</dbReference>
<keyword evidence="2" id="KW-0547">Nucleotide-binding</keyword>
<keyword evidence="4" id="KW-0347">Helicase</keyword>
<comment type="caution">
    <text evidence="12">The sequence shown here is derived from an EMBL/GenBank/DDBJ whole genome shotgun (WGS) entry which is preliminary data.</text>
</comment>
<evidence type="ECO:0000256" key="7">
    <source>
        <dbReference type="SAM" id="Coils"/>
    </source>
</evidence>
<gene>
    <name evidence="12" type="ORF">DERF_013743</name>
</gene>
<feature type="domain" description="Helicase ATP-binding" evidence="9">
    <location>
        <begin position="35"/>
        <end position="223"/>
    </location>
</feature>
<dbReference type="InterPro" id="IPR044742">
    <property type="entry name" value="DEAD/DEAH_RhlB"/>
</dbReference>
<dbReference type="PROSITE" id="PS51195">
    <property type="entry name" value="Q_MOTIF"/>
    <property type="match status" value="1"/>
</dbReference>
<dbReference type="PANTHER" id="PTHR47959:SF24">
    <property type="entry name" value="ATP-DEPENDENT RNA HELICASE"/>
    <property type="match status" value="1"/>
</dbReference>
<dbReference type="Pfam" id="PF00271">
    <property type="entry name" value="Helicase_C"/>
    <property type="match status" value="1"/>
</dbReference>
<dbReference type="GO" id="GO:0005524">
    <property type="term" value="F:ATP binding"/>
    <property type="evidence" value="ECO:0007669"/>
    <property type="project" value="UniProtKB-KW"/>
</dbReference>
<evidence type="ECO:0000256" key="5">
    <source>
        <dbReference type="ARBA" id="ARBA00022840"/>
    </source>
</evidence>